<gene>
    <name evidence="2" type="ORF">ACFFH7_03940</name>
</gene>
<dbReference type="InterPro" id="IPR050266">
    <property type="entry name" value="AB_hydrolase_sf"/>
</dbReference>
<name>A0ABV6MKH5_9PSEU</name>
<dbReference type="EMBL" id="JBHLUD010000001">
    <property type="protein sequence ID" value="MFC0540617.1"/>
    <property type="molecule type" value="Genomic_DNA"/>
</dbReference>
<dbReference type="Proteomes" id="UP001589810">
    <property type="component" value="Unassembled WGS sequence"/>
</dbReference>
<reference evidence="2 3" key="1">
    <citation type="submission" date="2024-09" db="EMBL/GenBank/DDBJ databases">
        <authorList>
            <person name="Sun Q."/>
            <person name="Mori K."/>
        </authorList>
    </citation>
    <scope>NUCLEOTIDE SEQUENCE [LARGE SCALE GENOMIC DNA]</scope>
    <source>
        <strain evidence="2 3">TBRC 1432</strain>
    </source>
</reference>
<evidence type="ECO:0000313" key="2">
    <source>
        <dbReference type="EMBL" id="MFC0540617.1"/>
    </source>
</evidence>
<keyword evidence="2" id="KW-0378">Hydrolase</keyword>
<sequence>MTIDRTDTRSPGSHCRRPVFLPTGRLFLHAAKWPGPADVPPALVLHGIFESWRTFAPLAAELADNRTVYCLDLRGHGASDRPAEGYRFADYAADILGVLDGLSARFPEVDLVGHSLGANVALYAAAAGHPALGRVVVVDPPILRDEDWPGLRAAMRHEWWLARRPLNEIVASLAGARARDESWLRMIAAALTDTADGVFEAMVDGEQEPVDWASVLKPITVPVLAVAPDPGESGGQLVGARLAEFRTALPGAQVVVVPGAGHHVELDRPVELLRLVDGFLRR</sequence>
<evidence type="ECO:0000259" key="1">
    <source>
        <dbReference type="Pfam" id="PF12697"/>
    </source>
</evidence>
<dbReference type="InterPro" id="IPR029058">
    <property type="entry name" value="AB_hydrolase_fold"/>
</dbReference>
<dbReference type="Gene3D" id="3.40.50.1820">
    <property type="entry name" value="alpha/beta hydrolase"/>
    <property type="match status" value="1"/>
</dbReference>
<protein>
    <submittedName>
        <fullName evidence="2">Alpha/beta fold hydrolase</fullName>
    </submittedName>
</protein>
<comment type="caution">
    <text evidence="2">The sequence shown here is derived from an EMBL/GenBank/DDBJ whole genome shotgun (WGS) entry which is preliminary data.</text>
</comment>
<dbReference type="GO" id="GO:0016787">
    <property type="term" value="F:hydrolase activity"/>
    <property type="evidence" value="ECO:0007669"/>
    <property type="project" value="UniProtKB-KW"/>
</dbReference>
<dbReference type="RefSeq" id="WP_379793767.1">
    <property type="nucleotide sequence ID" value="NZ_JBHLUD010000001.1"/>
</dbReference>
<feature type="domain" description="AB hydrolase-1" evidence="1">
    <location>
        <begin position="43"/>
        <end position="273"/>
    </location>
</feature>
<accession>A0ABV6MKH5</accession>
<dbReference type="Pfam" id="PF12697">
    <property type="entry name" value="Abhydrolase_6"/>
    <property type="match status" value="1"/>
</dbReference>
<evidence type="ECO:0000313" key="3">
    <source>
        <dbReference type="Proteomes" id="UP001589810"/>
    </source>
</evidence>
<organism evidence="2 3">
    <name type="scientific">Kutzneria chonburiensis</name>
    <dbReference type="NCBI Taxonomy" id="1483604"/>
    <lineage>
        <taxon>Bacteria</taxon>
        <taxon>Bacillati</taxon>
        <taxon>Actinomycetota</taxon>
        <taxon>Actinomycetes</taxon>
        <taxon>Pseudonocardiales</taxon>
        <taxon>Pseudonocardiaceae</taxon>
        <taxon>Kutzneria</taxon>
    </lineage>
</organism>
<dbReference type="InterPro" id="IPR000073">
    <property type="entry name" value="AB_hydrolase_1"/>
</dbReference>
<dbReference type="PANTHER" id="PTHR43798">
    <property type="entry name" value="MONOACYLGLYCEROL LIPASE"/>
    <property type="match status" value="1"/>
</dbReference>
<keyword evidence="3" id="KW-1185">Reference proteome</keyword>
<dbReference type="SUPFAM" id="SSF53474">
    <property type="entry name" value="alpha/beta-Hydrolases"/>
    <property type="match status" value="1"/>
</dbReference>
<dbReference type="PANTHER" id="PTHR43798:SF33">
    <property type="entry name" value="HYDROLASE, PUTATIVE (AFU_ORTHOLOGUE AFUA_2G14860)-RELATED"/>
    <property type="match status" value="1"/>
</dbReference>
<proteinExistence type="predicted"/>